<dbReference type="STRING" id="1385511.GCA_000425225_01063"/>
<dbReference type="InterPro" id="IPR005659">
    <property type="entry name" value="Chemorcpt_Glu_NH3ase_CheD"/>
</dbReference>
<evidence type="ECO:0000313" key="5">
    <source>
        <dbReference type="Proteomes" id="UP000030403"/>
    </source>
</evidence>
<comment type="caution">
    <text evidence="4">The sequence shown here is derived from an EMBL/GenBank/DDBJ whole genome shotgun (WGS) entry which is preliminary data.</text>
</comment>
<dbReference type="RefSeq" id="WP_027448310.1">
    <property type="nucleotide sequence ID" value="NZ_AVPF01000019.1"/>
</dbReference>
<dbReference type="Proteomes" id="UP000030403">
    <property type="component" value="Unassembled WGS sequence"/>
</dbReference>
<comment type="function">
    <text evidence="3">Probably deamidates glutamine residues to glutamate on methyl-accepting chemotaxis receptors (MCPs), playing an important role in chemotaxis.</text>
</comment>
<dbReference type="SUPFAM" id="SSF64438">
    <property type="entry name" value="CNF1/YfiH-like putative cysteine hydrolases"/>
    <property type="match status" value="1"/>
</dbReference>
<dbReference type="AlphaFoldDB" id="A0A0A5GBY3"/>
<proteinExistence type="inferred from homology"/>
<keyword evidence="2 3" id="KW-0378">Hydrolase</keyword>
<accession>A0A0A5GBY3</accession>
<dbReference type="HAMAP" id="MF_01440">
    <property type="entry name" value="CheD"/>
    <property type="match status" value="1"/>
</dbReference>
<dbReference type="Gene3D" id="3.30.1330.200">
    <property type="match status" value="1"/>
</dbReference>
<gene>
    <name evidence="3" type="primary">cheD</name>
    <name evidence="4" type="ORF">N783_08275</name>
</gene>
<sequence>MSSVASVVKVGIADINYATAPRSIRTSGLGSCVGVVVYDLKTQIVGMAHVMLPDSSMSKETPKNTAKYADTAIPELYKTLKYKGVQPYSLKAKIAGGAQMFPFSTSNEMMRIGPRNVEAVKDSLQQLRIPIVAEDCGGNSGRTIEFHPDTGILQVRTVNKGVSEI</sequence>
<reference evidence="4 5" key="1">
    <citation type="submission" date="2013-08" db="EMBL/GenBank/DDBJ databases">
        <authorList>
            <person name="Huang J."/>
            <person name="Wang G."/>
        </authorList>
    </citation>
    <scope>NUCLEOTIDE SEQUENCE [LARGE SCALE GENOMIC DNA]</scope>
    <source>
        <strain evidence="4 5">BH030004</strain>
    </source>
</reference>
<evidence type="ECO:0000313" key="4">
    <source>
        <dbReference type="EMBL" id="KGX88615.1"/>
    </source>
</evidence>
<dbReference type="OrthoDB" id="9807202at2"/>
<evidence type="ECO:0000256" key="3">
    <source>
        <dbReference type="HAMAP-Rule" id="MF_01440"/>
    </source>
</evidence>
<keyword evidence="1 3" id="KW-0145">Chemotaxis</keyword>
<dbReference type="InterPro" id="IPR011324">
    <property type="entry name" value="Cytotoxic_necrot_fac-like_cat"/>
</dbReference>
<dbReference type="CDD" id="cd16352">
    <property type="entry name" value="CheD"/>
    <property type="match status" value="1"/>
</dbReference>
<protein>
    <recommendedName>
        <fullName evidence="3">Probable chemoreceptor glutamine deamidase CheD</fullName>
        <ecNumber evidence="3">3.5.1.44</ecNumber>
    </recommendedName>
</protein>
<dbReference type="Pfam" id="PF03975">
    <property type="entry name" value="CheD"/>
    <property type="match status" value="1"/>
</dbReference>
<dbReference type="EC" id="3.5.1.44" evidence="3"/>
<comment type="catalytic activity">
    <reaction evidence="3">
        <text>L-glutaminyl-[protein] + H2O = L-glutamyl-[protein] + NH4(+)</text>
        <dbReference type="Rhea" id="RHEA:16441"/>
        <dbReference type="Rhea" id="RHEA-COMP:10207"/>
        <dbReference type="Rhea" id="RHEA-COMP:10208"/>
        <dbReference type="ChEBI" id="CHEBI:15377"/>
        <dbReference type="ChEBI" id="CHEBI:28938"/>
        <dbReference type="ChEBI" id="CHEBI:29973"/>
        <dbReference type="ChEBI" id="CHEBI:30011"/>
        <dbReference type="EC" id="3.5.1.44"/>
    </reaction>
</comment>
<dbReference type="PANTHER" id="PTHR35147:SF1">
    <property type="entry name" value="CHEMORECEPTOR GLUTAMINE DEAMIDASE CHED-RELATED"/>
    <property type="match status" value="1"/>
</dbReference>
<dbReference type="PANTHER" id="PTHR35147">
    <property type="entry name" value="CHEMORECEPTOR GLUTAMINE DEAMIDASE CHED-RELATED"/>
    <property type="match status" value="1"/>
</dbReference>
<name>A0A0A5GBY3_9BACI</name>
<dbReference type="GO" id="GO:0050568">
    <property type="term" value="F:protein-glutamine glutaminase activity"/>
    <property type="evidence" value="ECO:0007669"/>
    <property type="project" value="UniProtKB-UniRule"/>
</dbReference>
<comment type="similarity">
    <text evidence="3">Belongs to the CheD family.</text>
</comment>
<dbReference type="eggNOG" id="COG1871">
    <property type="taxonomic scope" value="Bacteria"/>
</dbReference>
<evidence type="ECO:0000256" key="1">
    <source>
        <dbReference type="ARBA" id="ARBA00022500"/>
    </source>
</evidence>
<keyword evidence="5" id="KW-1185">Reference proteome</keyword>
<organism evidence="4 5">
    <name type="scientific">Pontibacillus marinus BH030004 = DSM 16465</name>
    <dbReference type="NCBI Taxonomy" id="1385511"/>
    <lineage>
        <taxon>Bacteria</taxon>
        <taxon>Bacillati</taxon>
        <taxon>Bacillota</taxon>
        <taxon>Bacilli</taxon>
        <taxon>Bacillales</taxon>
        <taxon>Bacillaceae</taxon>
        <taxon>Pontibacillus</taxon>
    </lineage>
</organism>
<dbReference type="GO" id="GO:0006935">
    <property type="term" value="P:chemotaxis"/>
    <property type="evidence" value="ECO:0007669"/>
    <property type="project" value="UniProtKB-UniRule"/>
</dbReference>
<dbReference type="EMBL" id="AVPF01000019">
    <property type="protein sequence ID" value="KGX88615.1"/>
    <property type="molecule type" value="Genomic_DNA"/>
</dbReference>
<evidence type="ECO:0000256" key="2">
    <source>
        <dbReference type="ARBA" id="ARBA00022801"/>
    </source>
</evidence>
<dbReference type="InterPro" id="IPR038592">
    <property type="entry name" value="CheD-like_sf"/>
</dbReference>